<dbReference type="InterPro" id="IPR000979">
    <property type="entry name" value="Phosphodiesterase_MJ0936/Vps29"/>
</dbReference>
<dbReference type="Proteomes" id="UP000019681">
    <property type="component" value="Unassembled WGS sequence"/>
</dbReference>
<keyword evidence="5" id="KW-1185">Reference proteome</keyword>
<dbReference type="Pfam" id="PF12850">
    <property type="entry name" value="Metallophos_2"/>
    <property type="match status" value="1"/>
</dbReference>
<dbReference type="InterPro" id="IPR024654">
    <property type="entry name" value="Calcineurin-like_PHP_lpxH"/>
</dbReference>
<dbReference type="InterPro" id="IPR029052">
    <property type="entry name" value="Metallo-depent_PP-like"/>
</dbReference>
<protein>
    <recommendedName>
        <fullName evidence="2">Phosphoesterase</fullName>
        <ecNumber evidence="2">3.1.4.-</ecNumber>
    </recommendedName>
</protein>
<gene>
    <name evidence="4" type="ORF">Q428_12600</name>
</gene>
<name>A0A017RSL7_9CLOT</name>
<dbReference type="GO" id="GO:0016787">
    <property type="term" value="F:hydrolase activity"/>
    <property type="evidence" value="ECO:0007669"/>
    <property type="project" value="UniProtKB-UniRule"/>
</dbReference>
<dbReference type="EC" id="3.1.4.-" evidence="2"/>
<evidence type="ECO:0000256" key="1">
    <source>
        <dbReference type="ARBA" id="ARBA00008950"/>
    </source>
</evidence>
<proteinExistence type="inferred from homology"/>
<comment type="similarity">
    <text evidence="1 2">Belongs to the metallophosphoesterase superfamily. YfcE family.</text>
</comment>
<dbReference type="STRING" id="1403537.Q428_12600"/>
<dbReference type="NCBIfam" id="TIGR00040">
    <property type="entry name" value="yfcE"/>
    <property type="match status" value="1"/>
</dbReference>
<evidence type="ECO:0000313" key="4">
    <source>
        <dbReference type="EMBL" id="EYE87561.1"/>
    </source>
</evidence>
<feature type="domain" description="Calcineurin-like phosphoesterase" evidence="3">
    <location>
        <begin position="1"/>
        <end position="152"/>
    </location>
</feature>
<dbReference type="PANTHER" id="PTHR11124">
    <property type="entry name" value="VACUOLAR SORTING PROTEIN VPS29"/>
    <property type="match status" value="1"/>
</dbReference>
<dbReference type="RefSeq" id="WP_035381233.1">
    <property type="nucleotide sequence ID" value="NZ_AZQP01000048.1"/>
</dbReference>
<evidence type="ECO:0000313" key="5">
    <source>
        <dbReference type="Proteomes" id="UP000019681"/>
    </source>
</evidence>
<evidence type="ECO:0000259" key="3">
    <source>
        <dbReference type="Pfam" id="PF12850"/>
    </source>
</evidence>
<dbReference type="GO" id="GO:0046872">
    <property type="term" value="F:metal ion binding"/>
    <property type="evidence" value="ECO:0007669"/>
    <property type="project" value="UniProtKB-KW"/>
</dbReference>
<comment type="cofactor">
    <cofactor evidence="2">
        <name>a divalent metal cation</name>
        <dbReference type="ChEBI" id="CHEBI:60240"/>
    </cofactor>
</comment>
<keyword evidence="2" id="KW-0479">Metal-binding</keyword>
<evidence type="ECO:0000256" key="2">
    <source>
        <dbReference type="RuleBase" id="RU362039"/>
    </source>
</evidence>
<dbReference type="InterPro" id="IPR041802">
    <property type="entry name" value="MPP_YfcE"/>
</dbReference>
<comment type="caution">
    <text evidence="4">The sequence shown here is derived from an EMBL/GenBank/DDBJ whole genome shotgun (WGS) entry which is preliminary data.</text>
</comment>
<reference evidence="4 5" key="1">
    <citation type="journal article" date="2014" name="Genome Announc.">
        <title>Draft Genome Sequence of Fervidicella metallireducens Strain AeBT, an Iron-Reducing Thermoanaerobe from the Great Artesian Basin.</title>
        <authorList>
            <person name="Patel B.K."/>
        </authorList>
    </citation>
    <scope>NUCLEOTIDE SEQUENCE [LARGE SCALE GENOMIC DNA]</scope>
    <source>
        <strain evidence="4 5">AeB</strain>
    </source>
</reference>
<dbReference type="OrthoDB" id="9800565at2"/>
<organism evidence="4 5">
    <name type="scientific">Fervidicella metallireducens AeB</name>
    <dbReference type="NCBI Taxonomy" id="1403537"/>
    <lineage>
        <taxon>Bacteria</taxon>
        <taxon>Bacillati</taxon>
        <taxon>Bacillota</taxon>
        <taxon>Clostridia</taxon>
        <taxon>Eubacteriales</taxon>
        <taxon>Clostridiaceae</taxon>
        <taxon>Fervidicella</taxon>
    </lineage>
</organism>
<dbReference type="EMBL" id="AZQP01000048">
    <property type="protein sequence ID" value="EYE87561.1"/>
    <property type="molecule type" value="Genomic_DNA"/>
</dbReference>
<accession>A0A017RSL7</accession>
<dbReference type="AlphaFoldDB" id="A0A017RSL7"/>
<dbReference type="SUPFAM" id="SSF56300">
    <property type="entry name" value="Metallo-dependent phosphatases"/>
    <property type="match status" value="1"/>
</dbReference>
<dbReference type="Gene3D" id="3.60.21.10">
    <property type="match status" value="1"/>
</dbReference>
<sequence>MRIAIISDTHFHKNPDKIQSYIEKYFKDVDMIIHAGDYTNPKTVDILKSYKQFIGVWGNVDKDSTKEMLRETEILKINGYKIGIFHGHGKNKTTIERAYDKFKNEKVDIIVFGHSHSPTILTKGKVLMLNPGSLCYKRTERWHSFIIIELEKDGIKAYLKLF</sequence>
<dbReference type="CDD" id="cd00841">
    <property type="entry name" value="MPP_YfcE"/>
    <property type="match status" value="1"/>
</dbReference>